<gene>
    <name evidence="1" type="ORF">RFI_18565</name>
</gene>
<dbReference type="Pfam" id="PF13450">
    <property type="entry name" value="NAD_binding_8"/>
    <property type="match status" value="1"/>
</dbReference>
<accession>X6MXE1</accession>
<dbReference type="SUPFAM" id="SSF51905">
    <property type="entry name" value="FAD/NAD(P)-binding domain"/>
    <property type="match status" value="1"/>
</dbReference>
<name>X6MXE1_RETFI</name>
<dbReference type="Gene3D" id="3.50.50.60">
    <property type="entry name" value="FAD/NAD(P)-binding domain"/>
    <property type="match status" value="1"/>
</dbReference>
<proteinExistence type="predicted"/>
<dbReference type="EMBL" id="ASPP01014541">
    <property type="protein sequence ID" value="ETO18695.1"/>
    <property type="molecule type" value="Genomic_DNA"/>
</dbReference>
<sequence length="217" mass="24344">MTSKVHGILGGGLSGVIIANLLHGNKIPFLMVDKGRKAGGRFASRRPCFNYGVPSFVISRGTFEKSEGIRMVMHEWHKECKAKCYFLEDHVHVYAPQMRALASHLEKNVATNVHVGDEVKEIERNKSKQWILRYNKRHEPSKNTATDLNAKADVKKEFASSEKANKLSFAGEYVCDELISTIPIPQLDNLLKGVAYHSQFALMVLNDHTMPTHLQGS</sequence>
<evidence type="ECO:0000313" key="2">
    <source>
        <dbReference type="Proteomes" id="UP000023152"/>
    </source>
</evidence>
<evidence type="ECO:0000313" key="1">
    <source>
        <dbReference type="EMBL" id="ETO18695.1"/>
    </source>
</evidence>
<dbReference type="Proteomes" id="UP000023152">
    <property type="component" value="Unassembled WGS sequence"/>
</dbReference>
<dbReference type="InterPro" id="IPR036188">
    <property type="entry name" value="FAD/NAD-bd_sf"/>
</dbReference>
<dbReference type="AlphaFoldDB" id="X6MXE1"/>
<comment type="caution">
    <text evidence="1">The sequence shown here is derived from an EMBL/GenBank/DDBJ whole genome shotgun (WGS) entry which is preliminary data.</text>
</comment>
<keyword evidence="2" id="KW-1185">Reference proteome</keyword>
<protein>
    <submittedName>
        <fullName evidence="1">Amine oxidase, flavin-containing</fullName>
    </submittedName>
</protein>
<reference evidence="1 2" key="1">
    <citation type="journal article" date="2013" name="Curr. Biol.">
        <title>The Genome of the Foraminiferan Reticulomyxa filosa.</title>
        <authorList>
            <person name="Glockner G."/>
            <person name="Hulsmann N."/>
            <person name="Schleicher M."/>
            <person name="Noegel A.A."/>
            <person name="Eichinger L."/>
            <person name="Gallinger C."/>
            <person name="Pawlowski J."/>
            <person name="Sierra R."/>
            <person name="Euteneuer U."/>
            <person name="Pillet L."/>
            <person name="Moustafa A."/>
            <person name="Platzer M."/>
            <person name="Groth M."/>
            <person name="Szafranski K."/>
            <person name="Schliwa M."/>
        </authorList>
    </citation>
    <scope>NUCLEOTIDE SEQUENCE [LARGE SCALE GENOMIC DNA]</scope>
</reference>
<organism evidence="1 2">
    <name type="scientific">Reticulomyxa filosa</name>
    <dbReference type="NCBI Taxonomy" id="46433"/>
    <lineage>
        <taxon>Eukaryota</taxon>
        <taxon>Sar</taxon>
        <taxon>Rhizaria</taxon>
        <taxon>Retaria</taxon>
        <taxon>Foraminifera</taxon>
        <taxon>Monothalamids</taxon>
        <taxon>Reticulomyxidae</taxon>
        <taxon>Reticulomyxa</taxon>
    </lineage>
</organism>